<gene>
    <name evidence="1" type="ORF">BcabD6B2_54790</name>
</gene>
<dbReference type="EMBL" id="BPLF01000006">
    <property type="protein sequence ID" value="GIX66043.1"/>
    <property type="molecule type" value="Genomic_DNA"/>
</dbReference>
<comment type="caution">
    <text evidence="1">The sequence shown here is derived from an EMBL/GenBank/DDBJ whole genome shotgun (WGS) entry which is preliminary data.</text>
</comment>
<keyword evidence="2" id="KW-1185">Reference proteome</keyword>
<sequence length="108" mass="11493">MLRHVSGQNAAACDFSTTIIPKELLQSLGQLANETIMIVPQCLLDILNLCTKIGVGHLNFLKQLLNMLGECIGSAVITATLTPILPGHPQDPVDGLLQVGGAFCERLT</sequence>
<evidence type="ECO:0000313" key="1">
    <source>
        <dbReference type="EMBL" id="GIX66043.1"/>
    </source>
</evidence>
<dbReference type="AlphaFoldDB" id="A0AAV4M0Z8"/>
<dbReference type="RefSeq" id="XP_067718112.1">
    <property type="nucleotide sequence ID" value="XM_067862011.1"/>
</dbReference>
<name>A0AAV4M0Z8_BABCB</name>
<reference evidence="1 2" key="1">
    <citation type="submission" date="2021-06" db="EMBL/GenBank/DDBJ databases">
        <title>Genome sequence of Babesia caballi.</title>
        <authorList>
            <person name="Yamagishi J."/>
            <person name="Kidaka T."/>
            <person name="Ochi A."/>
        </authorList>
    </citation>
    <scope>NUCLEOTIDE SEQUENCE [LARGE SCALE GENOMIC DNA]</scope>
    <source>
        <strain evidence="1">USDA-D6B2</strain>
    </source>
</reference>
<proteinExistence type="predicted"/>
<dbReference type="Proteomes" id="UP001497744">
    <property type="component" value="Unassembled WGS sequence"/>
</dbReference>
<organism evidence="1 2">
    <name type="scientific">Babesia caballi</name>
    <dbReference type="NCBI Taxonomy" id="5871"/>
    <lineage>
        <taxon>Eukaryota</taxon>
        <taxon>Sar</taxon>
        <taxon>Alveolata</taxon>
        <taxon>Apicomplexa</taxon>
        <taxon>Aconoidasida</taxon>
        <taxon>Piroplasmida</taxon>
        <taxon>Babesiidae</taxon>
        <taxon>Babesia</taxon>
    </lineage>
</organism>
<accession>A0AAV4M0Z8</accession>
<protein>
    <submittedName>
        <fullName evidence="1">Uncharacterized protein</fullName>
    </submittedName>
</protein>
<dbReference type="GeneID" id="94197524"/>
<evidence type="ECO:0000313" key="2">
    <source>
        <dbReference type="Proteomes" id="UP001497744"/>
    </source>
</evidence>